<dbReference type="GO" id="GO:0019441">
    <property type="term" value="P:L-tryptophan catabolic process to kynurenine"/>
    <property type="evidence" value="ECO:0007669"/>
    <property type="project" value="InterPro"/>
</dbReference>
<dbReference type="Pfam" id="PF04199">
    <property type="entry name" value="Cyclase"/>
    <property type="match status" value="1"/>
</dbReference>
<organism evidence="1 2">
    <name type="scientific">Acidisoma cellulosilyticum</name>
    <dbReference type="NCBI Taxonomy" id="2802395"/>
    <lineage>
        <taxon>Bacteria</taxon>
        <taxon>Pseudomonadati</taxon>
        <taxon>Pseudomonadota</taxon>
        <taxon>Alphaproteobacteria</taxon>
        <taxon>Acetobacterales</taxon>
        <taxon>Acidocellaceae</taxon>
        <taxon>Acidisoma</taxon>
    </lineage>
</organism>
<protein>
    <submittedName>
        <fullName evidence="1">Cyclase family protein</fullName>
    </submittedName>
</protein>
<proteinExistence type="predicted"/>
<comment type="caution">
    <text evidence="1">The sequence shown here is derived from an EMBL/GenBank/DDBJ whole genome shotgun (WGS) entry which is preliminary data.</text>
</comment>
<sequence length="314" mass="33814">MSADDNPALGEDWFPSRWGAEDQRGNGNLLSPAKVLEALTLARSGETIPLGFPYTPDMPFSPGRSFSLRLQGQSSGTGGPVGAKSRTIWNDDFVCTEIGQMGTHMDALGHLGHQAAGGCGHCETLLYNGNRLADVWSETGLKRLGIEHAPIFVARAVLLDIQGLKGEPLPRGTEITTDDLIFCLRRQGLPTEGWLRPGDVVLIRTGHGSRFYTEAVTWYDSSPGIGLPAAQYLSAFQPSVIGADNFAIEVMPPADPDYVLPCHQHLIMRHGIYLHEGMALDALAERSVSEFVYVFSPLSIVGATGSPGMPFAIL</sequence>
<dbReference type="SUPFAM" id="SSF102198">
    <property type="entry name" value="Putative cyclase"/>
    <property type="match status" value="1"/>
</dbReference>
<keyword evidence="2" id="KW-1185">Reference proteome</keyword>
<dbReference type="PANTHER" id="PTHR34861:SF10">
    <property type="entry name" value="CYCLASE"/>
    <property type="match status" value="1"/>
</dbReference>
<dbReference type="Gene3D" id="3.50.30.50">
    <property type="entry name" value="Putative cyclase"/>
    <property type="match status" value="1"/>
</dbReference>
<evidence type="ECO:0000313" key="2">
    <source>
        <dbReference type="Proteomes" id="UP000721844"/>
    </source>
</evidence>
<reference evidence="1 2" key="1">
    <citation type="journal article" date="2021" name="Microorganisms">
        <title>Acidisoma silvae sp. nov. and Acidisomacellulosilytica sp. nov., Two Acidophilic Bacteria Isolated from Decaying Wood, Hydrolyzing Cellulose and Producing Poly-3-hydroxybutyrate.</title>
        <authorList>
            <person name="Mieszkin S."/>
            <person name="Pouder E."/>
            <person name="Uroz S."/>
            <person name="Simon-Colin C."/>
            <person name="Alain K."/>
        </authorList>
    </citation>
    <scope>NUCLEOTIDE SEQUENCE [LARGE SCALE GENOMIC DNA]</scope>
    <source>
        <strain evidence="1 2">HW T5.17</strain>
    </source>
</reference>
<dbReference type="PANTHER" id="PTHR34861">
    <property type="match status" value="1"/>
</dbReference>
<dbReference type="EMBL" id="JAESVA010000004">
    <property type="protein sequence ID" value="MCB8881519.1"/>
    <property type="molecule type" value="Genomic_DNA"/>
</dbReference>
<accession>A0A964E4I4</accession>
<dbReference type="InterPro" id="IPR007325">
    <property type="entry name" value="KFase/CYL"/>
</dbReference>
<evidence type="ECO:0000313" key="1">
    <source>
        <dbReference type="EMBL" id="MCB8881519.1"/>
    </source>
</evidence>
<name>A0A964E4I4_9PROT</name>
<dbReference type="Proteomes" id="UP000721844">
    <property type="component" value="Unassembled WGS sequence"/>
</dbReference>
<dbReference type="RefSeq" id="WP_227308185.1">
    <property type="nucleotide sequence ID" value="NZ_JAESVA010000004.1"/>
</dbReference>
<dbReference type="InterPro" id="IPR037175">
    <property type="entry name" value="KFase_sf"/>
</dbReference>
<dbReference type="AlphaFoldDB" id="A0A964E4I4"/>
<dbReference type="GO" id="GO:0004061">
    <property type="term" value="F:arylformamidase activity"/>
    <property type="evidence" value="ECO:0007669"/>
    <property type="project" value="InterPro"/>
</dbReference>
<gene>
    <name evidence="1" type="ORF">ACELLULO517_14810</name>
</gene>